<dbReference type="InterPro" id="IPR036152">
    <property type="entry name" value="Asp/glu_Ase-like_sf"/>
</dbReference>
<sequence length="64" mass="6951">MARATGPERRLLAIYTGGTIGMRSEGGVLVPGRGLAAVLRTLHMFHDEEYAQAHHLPEDTLVLP</sequence>
<proteinExistence type="predicted"/>
<dbReference type="AlphaFoldDB" id="G3H389"/>
<gene>
    <name evidence="1" type="ORF">I79_004704</name>
</gene>
<dbReference type="SUPFAM" id="SSF53774">
    <property type="entry name" value="Glutaminase/Asparaginase"/>
    <property type="match status" value="1"/>
</dbReference>
<dbReference type="PIRSF" id="PIRSF500176">
    <property type="entry name" value="L_ASNase"/>
    <property type="match status" value="1"/>
</dbReference>
<dbReference type="STRING" id="10029.G3H389"/>
<dbReference type="EMBL" id="JH000123">
    <property type="protein sequence ID" value="EGV94893.1"/>
    <property type="molecule type" value="Genomic_DNA"/>
</dbReference>
<evidence type="ECO:0000313" key="2">
    <source>
        <dbReference type="Proteomes" id="UP000001075"/>
    </source>
</evidence>
<dbReference type="InParanoid" id="G3H389"/>
<dbReference type="PANTHER" id="PTHR11707:SF28">
    <property type="entry name" value="60 KDA LYSOPHOSPHOLIPASE"/>
    <property type="match status" value="1"/>
</dbReference>
<accession>G3H389</accession>
<name>G3H389_CRIGR</name>
<reference evidence="2" key="1">
    <citation type="journal article" date="2011" name="Nat. Biotechnol.">
        <title>The genomic sequence of the Chinese hamster ovary (CHO)-K1 cell line.</title>
        <authorList>
            <person name="Xu X."/>
            <person name="Nagarajan H."/>
            <person name="Lewis N.E."/>
            <person name="Pan S."/>
            <person name="Cai Z."/>
            <person name="Liu X."/>
            <person name="Chen W."/>
            <person name="Xie M."/>
            <person name="Wang W."/>
            <person name="Hammond S."/>
            <person name="Andersen M.R."/>
            <person name="Neff N."/>
            <person name="Passarelli B."/>
            <person name="Koh W."/>
            <person name="Fan H.C."/>
            <person name="Wang J."/>
            <person name="Gui Y."/>
            <person name="Lee K.H."/>
            <person name="Betenbaugh M.J."/>
            <person name="Quake S.R."/>
            <person name="Famili I."/>
            <person name="Palsson B.O."/>
            <person name="Wang J."/>
        </authorList>
    </citation>
    <scope>NUCLEOTIDE SEQUENCE [LARGE SCALE GENOMIC DNA]</scope>
    <source>
        <strain evidence="2">CHO K1 cell line</strain>
    </source>
</reference>
<dbReference type="PANTHER" id="PTHR11707">
    <property type="entry name" value="L-ASPARAGINASE"/>
    <property type="match status" value="1"/>
</dbReference>
<dbReference type="GO" id="GO:0004067">
    <property type="term" value="F:asparaginase activity"/>
    <property type="evidence" value="ECO:0007669"/>
    <property type="project" value="UniProtKB-UniRule"/>
</dbReference>
<dbReference type="PIRSF" id="PIRSF001220">
    <property type="entry name" value="L-ASNase_gatD"/>
    <property type="match status" value="1"/>
</dbReference>
<dbReference type="PROSITE" id="PS51732">
    <property type="entry name" value="ASN_GLN_ASE_3"/>
    <property type="match status" value="1"/>
</dbReference>
<dbReference type="InterPro" id="IPR037152">
    <property type="entry name" value="L-asparaginase_N_sf"/>
</dbReference>
<evidence type="ECO:0000313" key="1">
    <source>
        <dbReference type="EMBL" id="EGV94893.1"/>
    </source>
</evidence>
<organism evidence="1 2">
    <name type="scientific">Cricetulus griseus</name>
    <name type="common">Chinese hamster</name>
    <name type="synonym">Cricetulus barabensis griseus</name>
    <dbReference type="NCBI Taxonomy" id="10029"/>
    <lineage>
        <taxon>Eukaryota</taxon>
        <taxon>Metazoa</taxon>
        <taxon>Chordata</taxon>
        <taxon>Craniata</taxon>
        <taxon>Vertebrata</taxon>
        <taxon>Euteleostomi</taxon>
        <taxon>Mammalia</taxon>
        <taxon>Eutheria</taxon>
        <taxon>Euarchontoglires</taxon>
        <taxon>Glires</taxon>
        <taxon>Rodentia</taxon>
        <taxon>Myomorpha</taxon>
        <taxon>Muroidea</taxon>
        <taxon>Cricetidae</taxon>
        <taxon>Cricetinae</taxon>
        <taxon>Cricetulus</taxon>
    </lineage>
</organism>
<protein>
    <submittedName>
        <fullName evidence="1">60 kDa lysophospholipase</fullName>
    </submittedName>
</protein>
<dbReference type="Gene3D" id="3.40.50.1170">
    <property type="entry name" value="L-asparaginase, N-terminal domain"/>
    <property type="match status" value="1"/>
</dbReference>
<dbReference type="Proteomes" id="UP000001075">
    <property type="component" value="Unassembled WGS sequence"/>
</dbReference>
<dbReference type="InterPro" id="IPR006034">
    <property type="entry name" value="Asparaginase/glutaminase-like"/>
</dbReference>